<keyword evidence="1" id="KW-0175">Coiled coil</keyword>
<sequence>MHYTFQQWLMFFYVYCFIGWCFESTYVSILKRRFVNRGFLHSPLLPIYGSGAVVMLVATLRLRDHIVWMYLAGMVGATALELVVGLSMEAIFKVKYWDYSNQKLNYKGVICLSSSLCWGLFTVLLNKYLHKPVEAFVLGLPPVMVTVVVIVISAIFVSDAAVSIKVALGIRDMLDVSKRLRKELNEVQVQLNERVNAMRIGMGEKKDSVGERLGTLLDSIGDKLTEMAGAAGSKMDSLIDATYEKLGALVRLSDEKDEEVGAVSSLGEKLKSLKQEHESQTEKMAYLKMKMLKRNPSATSRKFAKEFSVLRTEQIKRYEIRRKEKKENRKKRRKE</sequence>
<keyword evidence="4" id="KW-1185">Reference proteome</keyword>
<feature type="transmembrane region" description="Helical" evidence="2">
    <location>
        <begin position="104"/>
        <end position="125"/>
    </location>
</feature>
<accession>A0AAP2RK46</accession>
<keyword evidence="2" id="KW-1133">Transmembrane helix</keyword>
<evidence type="ECO:0000256" key="1">
    <source>
        <dbReference type="SAM" id="Coils"/>
    </source>
</evidence>
<dbReference type="AlphaFoldDB" id="A0AAP2RK46"/>
<feature type="transmembrane region" description="Helical" evidence="2">
    <location>
        <begin position="68"/>
        <end position="92"/>
    </location>
</feature>
<dbReference type="InterPro" id="IPR010540">
    <property type="entry name" value="CmpB_TMEM229"/>
</dbReference>
<proteinExistence type="predicted"/>
<name>A0AAP2RK46_9FIRM</name>
<reference evidence="3 4" key="1">
    <citation type="submission" date="2021-11" db="EMBL/GenBank/DDBJ databases">
        <title>Lacrimispora sp. nov. NSJ-141 isolated from human feces.</title>
        <authorList>
            <person name="Abdugheni R."/>
        </authorList>
    </citation>
    <scope>NUCLEOTIDE SEQUENCE [LARGE SCALE GENOMIC DNA]</scope>
    <source>
        <strain evidence="3 4">NSJ-141</strain>
    </source>
</reference>
<evidence type="ECO:0008006" key="5">
    <source>
        <dbReference type="Google" id="ProtNLM"/>
    </source>
</evidence>
<evidence type="ECO:0000256" key="2">
    <source>
        <dbReference type="SAM" id="Phobius"/>
    </source>
</evidence>
<dbReference type="RefSeq" id="WP_231062966.1">
    <property type="nucleotide sequence ID" value="NZ_JAJNOR010000006.1"/>
</dbReference>
<keyword evidence="2" id="KW-0812">Transmembrane</keyword>
<dbReference type="EMBL" id="JAJNOR010000006">
    <property type="protein sequence ID" value="MCD2493100.1"/>
    <property type="molecule type" value="Genomic_DNA"/>
</dbReference>
<feature type="coiled-coil region" evidence="1">
    <location>
        <begin position="263"/>
        <end position="290"/>
    </location>
</feature>
<evidence type="ECO:0000313" key="3">
    <source>
        <dbReference type="EMBL" id="MCD2493100.1"/>
    </source>
</evidence>
<dbReference type="Proteomes" id="UP001299265">
    <property type="component" value="Unassembled WGS sequence"/>
</dbReference>
<feature type="transmembrane region" description="Helical" evidence="2">
    <location>
        <begin position="12"/>
        <end position="30"/>
    </location>
</feature>
<evidence type="ECO:0000313" key="4">
    <source>
        <dbReference type="Proteomes" id="UP001299265"/>
    </source>
</evidence>
<organism evidence="3 4">
    <name type="scientific">Lientehia hominis</name>
    <dbReference type="NCBI Taxonomy" id="2897778"/>
    <lineage>
        <taxon>Bacteria</taxon>
        <taxon>Bacillati</taxon>
        <taxon>Bacillota</taxon>
        <taxon>Clostridia</taxon>
        <taxon>Lachnospirales</taxon>
        <taxon>Lachnospiraceae</taxon>
        <taxon>Lientehia</taxon>
    </lineage>
</organism>
<feature type="transmembrane region" description="Helical" evidence="2">
    <location>
        <begin position="145"/>
        <end position="168"/>
    </location>
</feature>
<keyword evidence="2" id="KW-0472">Membrane</keyword>
<dbReference type="Pfam" id="PF06541">
    <property type="entry name" value="ABC_trans_CmpB"/>
    <property type="match status" value="1"/>
</dbReference>
<comment type="caution">
    <text evidence="3">The sequence shown here is derived from an EMBL/GenBank/DDBJ whole genome shotgun (WGS) entry which is preliminary data.</text>
</comment>
<dbReference type="Gene3D" id="1.20.120.20">
    <property type="entry name" value="Apolipoprotein"/>
    <property type="match status" value="1"/>
</dbReference>
<feature type="transmembrane region" description="Helical" evidence="2">
    <location>
        <begin position="42"/>
        <end position="62"/>
    </location>
</feature>
<gene>
    <name evidence="3" type="ORF">LQE92_10770</name>
</gene>
<protein>
    <recommendedName>
        <fullName evidence="5">ABC-transporter type IV</fullName>
    </recommendedName>
</protein>